<organism evidence="1 2">
    <name type="scientific">Mycoavidus cysteinexigens</name>
    <dbReference type="NCBI Taxonomy" id="1553431"/>
    <lineage>
        <taxon>Bacteria</taxon>
        <taxon>Pseudomonadati</taxon>
        <taxon>Pseudomonadota</taxon>
        <taxon>Betaproteobacteria</taxon>
        <taxon>Burkholderiales</taxon>
        <taxon>Burkholderiaceae</taxon>
        <taxon>Mycoavidus</taxon>
    </lineage>
</organism>
<dbReference type="Proteomes" id="UP000282597">
    <property type="component" value="Chromosome"/>
</dbReference>
<dbReference type="AlphaFoldDB" id="A0A2Z6EYR3"/>
<gene>
    <name evidence="1" type="ORF">MCB1EB_2204</name>
</gene>
<dbReference type="KEGG" id="mcys:MCB1EB_2204"/>
<sequence>MQMIYNSPNYCIVEFPAQVGSFALKTGGYEIVAKNLQRELFIDGAMAEQFRENVQKLIELQPTTDEIDDFLGQFDSLMTHPVVLH</sequence>
<dbReference type="InterPro" id="IPR021951">
    <property type="entry name" value="DUF3567"/>
</dbReference>
<protein>
    <submittedName>
        <fullName evidence="1">Uncharacterized protein</fullName>
    </submittedName>
</protein>
<evidence type="ECO:0000313" key="1">
    <source>
        <dbReference type="EMBL" id="BBE10365.1"/>
    </source>
</evidence>
<dbReference type="RefSeq" id="WP_026921631.1">
    <property type="nucleotide sequence ID" value="NZ_AP018150.1"/>
</dbReference>
<dbReference type="Pfam" id="PF12091">
    <property type="entry name" value="DUF3567"/>
    <property type="match status" value="1"/>
</dbReference>
<evidence type="ECO:0000313" key="2">
    <source>
        <dbReference type="Proteomes" id="UP000282597"/>
    </source>
</evidence>
<dbReference type="EMBL" id="AP018150">
    <property type="protein sequence ID" value="BBE10365.1"/>
    <property type="molecule type" value="Genomic_DNA"/>
</dbReference>
<proteinExistence type="predicted"/>
<name>A0A2Z6EYR3_9BURK</name>
<keyword evidence="2" id="KW-1185">Reference proteome</keyword>
<accession>A0A2Z6EYR3</accession>
<reference evidence="1 2" key="1">
    <citation type="journal article" date="2018" name="Microbes Environ.">
        <title>Comparative Genomic Insights into Endofungal Lifestyles of Two Bacterial Endosymbionts, Mycoavidus cysteinexigens and Burkholderia rhizoxinica.</title>
        <authorList>
            <person name="Sharmin D."/>
            <person name="Guo Y."/>
            <person name="Nishizawa T."/>
            <person name="Ohshima S."/>
            <person name="Sato Y."/>
            <person name="Takashima Y."/>
            <person name="Narisawa K."/>
            <person name="Ohta H."/>
        </authorList>
    </citation>
    <scope>NUCLEOTIDE SEQUENCE [LARGE SCALE GENOMIC DNA]</scope>
    <source>
        <strain evidence="1 2">B1-EB</strain>
    </source>
</reference>